<dbReference type="Proteomes" id="UP000188318">
    <property type="component" value="Unassembled WGS sequence"/>
</dbReference>
<keyword evidence="2" id="KW-1185">Reference proteome</keyword>
<dbReference type="OrthoDB" id="4476971at2759"/>
<dbReference type="EMBL" id="KV907503">
    <property type="protein sequence ID" value="OOF93868.1"/>
    <property type="molecule type" value="Genomic_DNA"/>
</dbReference>
<reference evidence="2" key="1">
    <citation type="journal article" date="2017" name="Genome Biol.">
        <title>Comparative genomics reveals high biological diversity and specific adaptations in the industrially and medically important fungal genus Aspergillus.</title>
        <authorList>
            <person name="de Vries R.P."/>
            <person name="Riley R."/>
            <person name="Wiebenga A."/>
            <person name="Aguilar-Osorio G."/>
            <person name="Amillis S."/>
            <person name="Uchima C.A."/>
            <person name="Anderluh G."/>
            <person name="Asadollahi M."/>
            <person name="Askin M."/>
            <person name="Barry K."/>
            <person name="Battaglia E."/>
            <person name="Bayram O."/>
            <person name="Benocci T."/>
            <person name="Braus-Stromeyer S.A."/>
            <person name="Caldana C."/>
            <person name="Canovas D."/>
            <person name="Cerqueira G.C."/>
            <person name="Chen F."/>
            <person name="Chen W."/>
            <person name="Choi C."/>
            <person name="Clum A."/>
            <person name="Dos Santos R.A."/>
            <person name="Damasio A.R."/>
            <person name="Diallinas G."/>
            <person name="Emri T."/>
            <person name="Fekete E."/>
            <person name="Flipphi M."/>
            <person name="Freyberg S."/>
            <person name="Gallo A."/>
            <person name="Gournas C."/>
            <person name="Habgood R."/>
            <person name="Hainaut M."/>
            <person name="Harispe M.L."/>
            <person name="Henrissat B."/>
            <person name="Hilden K.S."/>
            <person name="Hope R."/>
            <person name="Hossain A."/>
            <person name="Karabika E."/>
            <person name="Karaffa L."/>
            <person name="Karanyi Z."/>
            <person name="Krasevec N."/>
            <person name="Kuo A."/>
            <person name="Kusch H."/>
            <person name="LaButti K."/>
            <person name="Lagendijk E.L."/>
            <person name="Lapidus A."/>
            <person name="Levasseur A."/>
            <person name="Lindquist E."/>
            <person name="Lipzen A."/>
            <person name="Logrieco A.F."/>
            <person name="MacCabe A."/>
            <person name="Maekelae M.R."/>
            <person name="Malavazi I."/>
            <person name="Melin P."/>
            <person name="Meyer V."/>
            <person name="Mielnichuk N."/>
            <person name="Miskei M."/>
            <person name="Molnar A.P."/>
            <person name="Mule G."/>
            <person name="Ngan C.Y."/>
            <person name="Orejas M."/>
            <person name="Orosz E."/>
            <person name="Ouedraogo J.P."/>
            <person name="Overkamp K.M."/>
            <person name="Park H.-S."/>
            <person name="Perrone G."/>
            <person name="Piumi F."/>
            <person name="Punt P.J."/>
            <person name="Ram A.F."/>
            <person name="Ramon A."/>
            <person name="Rauscher S."/>
            <person name="Record E."/>
            <person name="Riano-Pachon D.M."/>
            <person name="Robert V."/>
            <person name="Roehrig J."/>
            <person name="Ruller R."/>
            <person name="Salamov A."/>
            <person name="Salih N.S."/>
            <person name="Samson R.A."/>
            <person name="Sandor E."/>
            <person name="Sanguinetti M."/>
            <person name="Schuetze T."/>
            <person name="Sepcic K."/>
            <person name="Shelest E."/>
            <person name="Sherlock G."/>
            <person name="Sophianopoulou V."/>
            <person name="Squina F.M."/>
            <person name="Sun H."/>
            <person name="Susca A."/>
            <person name="Todd R.B."/>
            <person name="Tsang A."/>
            <person name="Unkles S.E."/>
            <person name="van de Wiele N."/>
            <person name="van Rossen-Uffink D."/>
            <person name="Oliveira J.V."/>
            <person name="Vesth T.C."/>
            <person name="Visser J."/>
            <person name="Yu J.-H."/>
            <person name="Zhou M."/>
            <person name="Andersen M.R."/>
            <person name="Archer D.B."/>
            <person name="Baker S.E."/>
            <person name="Benoit I."/>
            <person name="Brakhage A.A."/>
            <person name="Braus G.H."/>
            <person name="Fischer R."/>
            <person name="Frisvad J.C."/>
            <person name="Goldman G.H."/>
            <person name="Houbraken J."/>
            <person name="Oakley B."/>
            <person name="Pocsi I."/>
            <person name="Scazzocchio C."/>
            <person name="Seiboth B."/>
            <person name="vanKuyk P.A."/>
            <person name="Wortman J."/>
            <person name="Dyer P.S."/>
            <person name="Grigoriev I.V."/>
        </authorList>
    </citation>
    <scope>NUCLEOTIDE SEQUENCE [LARGE SCALE GENOMIC DNA]</scope>
    <source>
        <strain evidence="2">ITEM 5010</strain>
    </source>
</reference>
<protein>
    <submittedName>
        <fullName evidence="1">Uncharacterized protein</fullName>
    </submittedName>
</protein>
<evidence type="ECO:0000313" key="1">
    <source>
        <dbReference type="EMBL" id="OOF93868.1"/>
    </source>
</evidence>
<name>A0A1R3RHC1_ASPC5</name>
<evidence type="ECO:0000313" key="2">
    <source>
        <dbReference type="Proteomes" id="UP000188318"/>
    </source>
</evidence>
<gene>
    <name evidence="1" type="ORF">ASPCADRAFT_132214</name>
</gene>
<sequence length="61" mass="6650">MSATKEEMTGHPSQPIAASTVLDFLYTAYALSLPDGLRDDIEDFVLRVQTTEGAYVQEAGE</sequence>
<dbReference type="AlphaFoldDB" id="A0A1R3RHC1"/>
<proteinExistence type="predicted"/>
<dbReference type="VEuPathDB" id="FungiDB:ASPCADRAFT_132214"/>
<organism evidence="1 2">
    <name type="scientific">Aspergillus carbonarius (strain ITEM 5010)</name>
    <dbReference type="NCBI Taxonomy" id="602072"/>
    <lineage>
        <taxon>Eukaryota</taxon>
        <taxon>Fungi</taxon>
        <taxon>Dikarya</taxon>
        <taxon>Ascomycota</taxon>
        <taxon>Pezizomycotina</taxon>
        <taxon>Eurotiomycetes</taxon>
        <taxon>Eurotiomycetidae</taxon>
        <taxon>Eurotiales</taxon>
        <taxon>Aspergillaceae</taxon>
        <taxon>Aspergillus</taxon>
        <taxon>Aspergillus subgen. Circumdati</taxon>
    </lineage>
</organism>
<accession>A0A1R3RHC1</accession>